<dbReference type="AlphaFoldDB" id="A0A0P9EKV7"/>
<dbReference type="GO" id="GO:0046872">
    <property type="term" value="F:metal ion binding"/>
    <property type="evidence" value="ECO:0007669"/>
    <property type="project" value="UniProtKB-KW"/>
</dbReference>
<dbReference type="PANTHER" id="PTHR47495">
    <property type="entry name" value="ALDEHYDE DEHYDROGENASE"/>
    <property type="match status" value="1"/>
</dbReference>
<gene>
    <name evidence="6" type="ORF">SAMN05661077_0243</name>
</gene>
<evidence type="ECO:0000313" key="7">
    <source>
        <dbReference type="Proteomes" id="UP000183104"/>
    </source>
</evidence>
<dbReference type="InterPro" id="IPR006058">
    <property type="entry name" value="2Fe2S_fd_BS"/>
</dbReference>
<dbReference type="Gene3D" id="3.10.20.30">
    <property type="match status" value="1"/>
</dbReference>
<dbReference type="Pfam" id="PF02738">
    <property type="entry name" value="MoCoBD_1"/>
    <property type="match status" value="1"/>
</dbReference>
<evidence type="ECO:0000256" key="1">
    <source>
        <dbReference type="ARBA" id="ARBA00006849"/>
    </source>
</evidence>
<dbReference type="Proteomes" id="UP000183104">
    <property type="component" value="Unassembled WGS sequence"/>
</dbReference>
<dbReference type="InterPro" id="IPR052516">
    <property type="entry name" value="N-heterocyclic_Hydroxylase"/>
</dbReference>
<dbReference type="SUPFAM" id="SSF56003">
    <property type="entry name" value="Molybdenum cofactor-binding domain"/>
    <property type="match status" value="2"/>
</dbReference>
<dbReference type="CDD" id="cd00207">
    <property type="entry name" value="fer2"/>
    <property type="match status" value="1"/>
</dbReference>
<dbReference type="SUPFAM" id="SSF47741">
    <property type="entry name" value="CO dehydrogenase ISP C-domain like"/>
    <property type="match status" value="1"/>
</dbReference>
<keyword evidence="4" id="KW-0408">Iron</keyword>
<dbReference type="EMBL" id="FMUN01000001">
    <property type="protein sequence ID" value="SCX75479.1"/>
    <property type="molecule type" value="Genomic_DNA"/>
</dbReference>
<dbReference type="InterPro" id="IPR012675">
    <property type="entry name" value="Beta-grasp_dom_sf"/>
</dbReference>
<evidence type="ECO:0000313" key="6">
    <source>
        <dbReference type="EMBL" id="SCX75479.1"/>
    </source>
</evidence>
<dbReference type="InterPro" id="IPR000674">
    <property type="entry name" value="Ald_Oxase/Xan_DH_a/b"/>
</dbReference>
<proteinExistence type="inferred from homology"/>
<dbReference type="Pfam" id="PF20256">
    <property type="entry name" value="MoCoBD_2"/>
    <property type="match status" value="2"/>
</dbReference>
<dbReference type="PROSITE" id="PS51085">
    <property type="entry name" value="2FE2S_FER_2"/>
    <property type="match status" value="1"/>
</dbReference>
<dbReference type="STRING" id="381306.AN478_13035"/>
<organism evidence="6 7">
    <name type="scientific">Thiohalorhabdus denitrificans</name>
    <dbReference type="NCBI Taxonomy" id="381306"/>
    <lineage>
        <taxon>Bacteria</taxon>
        <taxon>Pseudomonadati</taxon>
        <taxon>Pseudomonadota</taxon>
        <taxon>Gammaproteobacteria</taxon>
        <taxon>Thiohalorhabdales</taxon>
        <taxon>Thiohalorhabdaceae</taxon>
        <taxon>Thiohalorhabdus</taxon>
    </lineage>
</organism>
<dbReference type="Gene3D" id="3.30.365.10">
    <property type="entry name" value="Aldehyde oxidase/xanthine dehydrogenase, molybdopterin binding domain"/>
    <property type="match status" value="4"/>
</dbReference>
<dbReference type="GO" id="GO:0051537">
    <property type="term" value="F:2 iron, 2 sulfur cluster binding"/>
    <property type="evidence" value="ECO:0007669"/>
    <property type="project" value="InterPro"/>
</dbReference>
<evidence type="ECO:0000256" key="3">
    <source>
        <dbReference type="ARBA" id="ARBA00023002"/>
    </source>
</evidence>
<dbReference type="Gene3D" id="3.90.1170.50">
    <property type="entry name" value="Aldehyde oxidase/xanthine dehydrogenase, a/b hammerhead"/>
    <property type="match status" value="1"/>
</dbReference>
<sequence>MIELTVNGRPCRVEAGDSRALLWALRHDLGLKGTKYGCGVGVCGACVVQLDGRPVHACTTTLAEARGRAVTTIEGLAAEPDHPVLRAWLDEQVPQCGFCQPAQEVAAAALLARHPEPTEAEVDAALGPVLCRCGTYPRIRRAVHRAARYLREGVPAPSGHGPALQRPGPAPDPGVVLNPWVRVHEDDTVTLTVGCAEMGQGALTGQALLLAEELEVDPARVRVVLAPAHPDYTNPLLGRQVTGGSTSIRGAWGPLRRAGAAAREVLVRAAAERWEVAPNQCRAESGAVLHPDTGRRVGYGELAHRAVRLRAPRDPVLKSPERLRLVGRPVPRFDAPDMVTGRTVYGQDVDLPGMRVAVVRRSPAHGGRLWDYDDADAAEVPGFHRAVPLDYGVAVVAADFPAAEAARDRLRVDWDPGPLAGLGSAAVHRRLREGLERSGEARGLLGRAEEALGMASRVVEADYATPYLAHMPLEPMNCTARVEQERCEVWVGSQAPGDARQAAAEAAGLPPERVQVHSAFLGGGFGRRLQTDFVREAVAVARHVEGPVQVLWTRADDTRHDFYRPGHAARLRAAVDDEDRLDAWWMRIAGPRMALGGISVPYDLHHYREERVEADPGIPTGPWRSVEASNNAFAIESFVDELAAAAGQDPLTFRLDHLTEAPRHRAVLEEAAQRAGWGRAAAGRHQGLAVYRSFGSIVAEVVELAVDAADRATVYRVTVAIDCGRAVQPDGVRAQMEGAVAFALSATLHGGITFADGATVEATYADQPILTLPEMPAVEVAILEGGGDLGGVGEPGVPPLAPAVANALHAATGRRLRELPVLDREGRLRS</sequence>
<feature type="domain" description="2Fe-2S ferredoxin-type" evidence="5">
    <location>
        <begin position="1"/>
        <end position="76"/>
    </location>
</feature>
<dbReference type="PATRIC" id="fig|381306.5.peg.1765"/>
<dbReference type="InterPro" id="IPR002888">
    <property type="entry name" value="2Fe-2S-bd"/>
</dbReference>
<evidence type="ECO:0000259" key="5">
    <source>
        <dbReference type="PROSITE" id="PS51085"/>
    </source>
</evidence>
<dbReference type="SUPFAM" id="SSF54292">
    <property type="entry name" value="2Fe-2S ferredoxin-like"/>
    <property type="match status" value="1"/>
</dbReference>
<dbReference type="SMART" id="SM01008">
    <property type="entry name" value="Ald_Xan_dh_C"/>
    <property type="match status" value="1"/>
</dbReference>
<dbReference type="InterPro" id="IPR037165">
    <property type="entry name" value="AldOxase/xan_DH_Mopterin-bd_sf"/>
</dbReference>
<evidence type="ECO:0000256" key="2">
    <source>
        <dbReference type="ARBA" id="ARBA00022723"/>
    </source>
</evidence>
<dbReference type="InterPro" id="IPR008274">
    <property type="entry name" value="AldOxase/xan_DH_MoCoBD1"/>
</dbReference>
<dbReference type="Pfam" id="PF00111">
    <property type="entry name" value="Fer2"/>
    <property type="match status" value="1"/>
</dbReference>
<protein>
    <submittedName>
        <fullName evidence="6">Isoquinoline 1-oxidoreductase, beta subunit</fullName>
    </submittedName>
</protein>
<dbReference type="GO" id="GO:0016491">
    <property type="term" value="F:oxidoreductase activity"/>
    <property type="evidence" value="ECO:0007669"/>
    <property type="project" value="UniProtKB-KW"/>
</dbReference>
<keyword evidence="3" id="KW-0560">Oxidoreductase</keyword>
<dbReference type="InterPro" id="IPR046867">
    <property type="entry name" value="AldOxase/xan_DH_MoCoBD2"/>
</dbReference>
<evidence type="ECO:0000256" key="4">
    <source>
        <dbReference type="ARBA" id="ARBA00023004"/>
    </source>
</evidence>
<comment type="similarity">
    <text evidence="1">Belongs to the xanthine dehydrogenase family.</text>
</comment>
<dbReference type="InterPro" id="IPR036010">
    <property type="entry name" value="2Fe-2S_ferredoxin-like_sf"/>
</dbReference>
<dbReference type="Pfam" id="PF01799">
    <property type="entry name" value="Fer2_2"/>
    <property type="match status" value="1"/>
</dbReference>
<keyword evidence="2" id="KW-0479">Metal-binding</keyword>
<name>A0A0P9EKV7_9GAMM</name>
<dbReference type="OrthoDB" id="9767994at2"/>
<dbReference type="Gene3D" id="1.10.150.120">
    <property type="entry name" value="[2Fe-2S]-binding domain"/>
    <property type="match status" value="1"/>
</dbReference>
<keyword evidence="7" id="KW-1185">Reference proteome</keyword>
<dbReference type="InterPro" id="IPR001041">
    <property type="entry name" value="2Fe-2S_ferredoxin-type"/>
</dbReference>
<reference evidence="7" key="1">
    <citation type="submission" date="2016-10" db="EMBL/GenBank/DDBJ databases">
        <authorList>
            <person name="Varghese N."/>
        </authorList>
    </citation>
    <scope>NUCLEOTIDE SEQUENCE [LARGE SCALE GENOMIC DNA]</scope>
    <source>
        <strain evidence="7">HL 19</strain>
    </source>
</reference>
<dbReference type="RefSeq" id="WP_054967035.1">
    <property type="nucleotide sequence ID" value="NZ_FMUN01000001.1"/>
</dbReference>
<dbReference type="PROSITE" id="PS00197">
    <property type="entry name" value="2FE2S_FER_1"/>
    <property type="match status" value="1"/>
</dbReference>
<accession>A0A0P9EKV7</accession>
<dbReference type="InterPro" id="IPR036884">
    <property type="entry name" value="2Fe-2S-bd_dom_sf"/>
</dbReference>
<dbReference type="PANTHER" id="PTHR47495:SF2">
    <property type="entry name" value="ALDEHYDE DEHYDROGENASE"/>
    <property type="match status" value="1"/>
</dbReference>